<proteinExistence type="predicted"/>
<dbReference type="OrthoDB" id="501625at2"/>
<dbReference type="AlphaFoldDB" id="A0A2W1JP73"/>
<dbReference type="RefSeq" id="WP_110984307.1">
    <property type="nucleotide sequence ID" value="NZ_CAWNWM010000001.1"/>
</dbReference>
<evidence type="ECO:0008006" key="4">
    <source>
        <dbReference type="Google" id="ProtNLM"/>
    </source>
</evidence>
<name>A0A2W1JP73_9CYAN</name>
<organism evidence="2 3">
    <name type="scientific">Acaryochloris thomasi RCC1774</name>
    <dbReference type="NCBI Taxonomy" id="1764569"/>
    <lineage>
        <taxon>Bacteria</taxon>
        <taxon>Bacillati</taxon>
        <taxon>Cyanobacteriota</taxon>
        <taxon>Cyanophyceae</taxon>
        <taxon>Acaryochloridales</taxon>
        <taxon>Acaryochloridaceae</taxon>
        <taxon>Acaryochloris</taxon>
        <taxon>Acaryochloris thomasi</taxon>
    </lineage>
</organism>
<keyword evidence="1" id="KW-0472">Membrane</keyword>
<evidence type="ECO:0000256" key="1">
    <source>
        <dbReference type="SAM" id="Phobius"/>
    </source>
</evidence>
<dbReference type="EMBL" id="PQWO01000001">
    <property type="protein sequence ID" value="PZD75148.1"/>
    <property type="molecule type" value="Genomic_DNA"/>
</dbReference>
<reference evidence="2 3" key="1">
    <citation type="journal article" date="2018" name="Sci. Rep.">
        <title>A novel species of the marine cyanobacterium Acaryochloris with a unique pigment content and lifestyle.</title>
        <authorList>
            <person name="Partensky F."/>
            <person name="Six C."/>
            <person name="Ratin M."/>
            <person name="Garczarek L."/>
            <person name="Vaulot D."/>
            <person name="Probert I."/>
            <person name="Calteau A."/>
            <person name="Gourvil P."/>
            <person name="Marie D."/>
            <person name="Grebert T."/>
            <person name="Bouchier C."/>
            <person name="Le Panse S."/>
            <person name="Gachenot M."/>
            <person name="Rodriguez F."/>
            <person name="Garrido J.L."/>
        </authorList>
    </citation>
    <scope>NUCLEOTIDE SEQUENCE [LARGE SCALE GENOMIC DNA]</scope>
    <source>
        <strain evidence="2 3">RCC1774</strain>
    </source>
</reference>
<keyword evidence="3" id="KW-1185">Reference proteome</keyword>
<accession>A0A2W1JP73</accession>
<evidence type="ECO:0000313" key="2">
    <source>
        <dbReference type="EMBL" id="PZD75148.1"/>
    </source>
</evidence>
<gene>
    <name evidence="2" type="ORF">C1752_00328</name>
</gene>
<evidence type="ECO:0000313" key="3">
    <source>
        <dbReference type="Proteomes" id="UP000248857"/>
    </source>
</evidence>
<keyword evidence="1" id="KW-1133">Transmembrane helix</keyword>
<feature type="transmembrane region" description="Helical" evidence="1">
    <location>
        <begin position="21"/>
        <end position="45"/>
    </location>
</feature>
<comment type="caution">
    <text evidence="2">The sequence shown here is derived from an EMBL/GenBank/DDBJ whole genome shotgun (WGS) entry which is preliminary data.</text>
</comment>
<protein>
    <recommendedName>
        <fullName evidence="4">Ion transporter</fullName>
    </recommendedName>
</protein>
<keyword evidence="1" id="KW-0812">Transmembrane</keyword>
<sequence>MAQTVTPTAKPRPSSWAVTMGARGVALVMVVNVALVLFQASYQALRPLYFRFLPAIALRYDQVQSFWQIDQYFAAFFGLAFLVRTLALSRRHPRISWGSAMLRRSYELLLLLPFWQWMRMVPMLMQVHRSGLINLERPLAQLTHEPTAYLADRVSMFMLVRLVNQTQESVERGEAAQLLLNTDNYIQVGDSNTLDRLVDRLLSLTIYQVIPQVQPNLEALLRQSLENTFKRSDVYQGLKGIPGMNVLPAGAIEQLSDYLAQSTYEVLVSSYSDPRNRVVFEELSEDFKQALRRSLQEKATQQELQALLSDLLEEMKLNYIQRAVQRDPEATLTEVNRLQEGAIPPPAP</sequence>
<dbReference type="Proteomes" id="UP000248857">
    <property type="component" value="Unassembled WGS sequence"/>
</dbReference>